<dbReference type="Proteomes" id="UP000465240">
    <property type="component" value="Unassembled WGS sequence"/>
</dbReference>
<organism evidence="2 3">
    <name type="scientific">Mycobacterium paragordonae</name>
    <dbReference type="NCBI Taxonomy" id="1389713"/>
    <lineage>
        <taxon>Bacteria</taxon>
        <taxon>Bacillati</taxon>
        <taxon>Actinomycetota</taxon>
        <taxon>Actinomycetes</taxon>
        <taxon>Mycobacteriales</taxon>
        <taxon>Mycobacteriaceae</taxon>
        <taxon>Mycobacterium</taxon>
    </lineage>
</organism>
<feature type="region of interest" description="Disordered" evidence="1">
    <location>
        <begin position="1"/>
        <end position="30"/>
    </location>
</feature>
<reference evidence="2 3" key="1">
    <citation type="journal article" date="2019" name="Emerg. Microbes Infect.">
        <title>Comprehensive subspecies identification of 175 nontuberculous mycobacteria species based on 7547 genomic profiles.</title>
        <authorList>
            <person name="Matsumoto Y."/>
            <person name="Kinjo T."/>
            <person name="Motooka D."/>
            <person name="Nabeya D."/>
            <person name="Jung N."/>
            <person name="Uechi K."/>
            <person name="Horii T."/>
            <person name="Iida T."/>
            <person name="Fujita J."/>
            <person name="Nakamura S."/>
        </authorList>
    </citation>
    <scope>NUCLEOTIDE SEQUENCE [LARGE SCALE GENOMIC DNA]</scope>
    <source>
        <strain evidence="2 3">JCM 18565</strain>
    </source>
</reference>
<proteinExistence type="predicted"/>
<accession>A0ABQ1C4U2</accession>
<name>A0ABQ1C4U2_9MYCO</name>
<gene>
    <name evidence="2" type="ORF">MPRG_22540</name>
</gene>
<sequence length="115" mass="11898">MTEYGPAASVKGSAKKPASGTGPRPAVPSCGEARPPFRACLPVSNNAPLPGGTDSAASVRAAGVSIADRGVCWRDPANYSYQRRPAIVERCRCGSALVTRLARAKVTLLQADSQT</sequence>
<evidence type="ECO:0000313" key="2">
    <source>
        <dbReference type="EMBL" id="GFG78978.1"/>
    </source>
</evidence>
<keyword evidence="3" id="KW-1185">Reference proteome</keyword>
<evidence type="ECO:0000256" key="1">
    <source>
        <dbReference type="SAM" id="MobiDB-lite"/>
    </source>
</evidence>
<evidence type="ECO:0000313" key="3">
    <source>
        <dbReference type="Proteomes" id="UP000465240"/>
    </source>
</evidence>
<dbReference type="EMBL" id="BLKX01000001">
    <property type="protein sequence ID" value="GFG78978.1"/>
    <property type="molecule type" value="Genomic_DNA"/>
</dbReference>
<protein>
    <submittedName>
        <fullName evidence="2">Uncharacterized protein</fullName>
    </submittedName>
</protein>
<comment type="caution">
    <text evidence="2">The sequence shown here is derived from an EMBL/GenBank/DDBJ whole genome shotgun (WGS) entry which is preliminary data.</text>
</comment>